<keyword evidence="3" id="KW-1185">Reference proteome</keyword>
<evidence type="ECO:0000313" key="2">
    <source>
        <dbReference type="EMBL" id="PFH55139.1"/>
    </source>
</evidence>
<reference evidence="2 3" key="1">
    <citation type="journal article" date="2015" name="BMC Genomics">
        <title>Gene expression during zombie ant biting behavior reflects the complexity underlying fungal parasitic behavioral manipulation.</title>
        <authorList>
            <person name="de Bekker C."/>
            <person name="Ohm R.A."/>
            <person name="Loreto R.G."/>
            <person name="Sebastian A."/>
            <person name="Albert I."/>
            <person name="Merrow M."/>
            <person name="Brachmann A."/>
            <person name="Hughes D.P."/>
        </authorList>
    </citation>
    <scope>NUCLEOTIDE SEQUENCE [LARGE SCALE GENOMIC DNA]</scope>
    <source>
        <strain evidence="2 3">SC16a</strain>
    </source>
</reference>
<proteinExistence type="predicted"/>
<gene>
    <name evidence="2" type="ORF">XA68_10618</name>
</gene>
<dbReference type="OrthoDB" id="1684102at2759"/>
<protein>
    <submittedName>
        <fullName evidence="2">Uncharacterized protein</fullName>
    </submittedName>
</protein>
<feature type="region of interest" description="Disordered" evidence="1">
    <location>
        <begin position="106"/>
        <end position="143"/>
    </location>
</feature>
<sequence>MRQYYYTPSDHSTGWRAKVLFISHPSCMRREVQEPRAFIRAIFELLEYLSPEPAGSFVPFPPLHSRLSPIMADNVDPSRSQQSKRQAAILGRFLPEGYSADAEVSLSTDTVEDPTNDSGPTSRFPSPSPLQPPGPDSTTDRPSLISHRLVSSLPMSCHIQNKGNPEVFGVNTCNTVPASVAPPPVTWPAQTLKAS</sequence>
<evidence type="ECO:0000256" key="1">
    <source>
        <dbReference type="SAM" id="MobiDB-lite"/>
    </source>
</evidence>
<dbReference type="Proteomes" id="UP000037136">
    <property type="component" value="Unassembled WGS sequence"/>
</dbReference>
<evidence type="ECO:0000313" key="3">
    <source>
        <dbReference type="Proteomes" id="UP000037136"/>
    </source>
</evidence>
<organism evidence="2 3">
    <name type="scientific">Ophiocordyceps unilateralis</name>
    <name type="common">Zombie-ant fungus</name>
    <name type="synonym">Torrubia unilateralis</name>
    <dbReference type="NCBI Taxonomy" id="268505"/>
    <lineage>
        <taxon>Eukaryota</taxon>
        <taxon>Fungi</taxon>
        <taxon>Dikarya</taxon>
        <taxon>Ascomycota</taxon>
        <taxon>Pezizomycotina</taxon>
        <taxon>Sordariomycetes</taxon>
        <taxon>Hypocreomycetidae</taxon>
        <taxon>Hypocreales</taxon>
        <taxon>Ophiocordycipitaceae</taxon>
        <taxon>Ophiocordyceps</taxon>
    </lineage>
</organism>
<comment type="caution">
    <text evidence="2">The sequence shown here is derived from an EMBL/GenBank/DDBJ whole genome shotgun (WGS) entry which is preliminary data.</text>
</comment>
<accession>A0A2A9NYT8</accession>
<dbReference type="EMBL" id="LAZP02001163">
    <property type="protein sequence ID" value="PFH55139.1"/>
    <property type="molecule type" value="Genomic_DNA"/>
</dbReference>
<reference evidence="2 3" key="2">
    <citation type="journal article" date="2017" name="Sci. Rep.">
        <title>Ant-infecting Ophiocordyceps genomes reveal a high diversity of potential behavioral manipulation genes and a possible major role for enterotoxins.</title>
        <authorList>
            <person name="de Bekker C."/>
            <person name="Ohm R.A."/>
            <person name="Evans H.C."/>
            <person name="Brachmann A."/>
            <person name="Hughes D.P."/>
        </authorList>
    </citation>
    <scope>NUCLEOTIDE SEQUENCE [LARGE SCALE GENOMIC DNA]</scope>
    <source>
        <strain evidence="2 3">SC16a</strain>
    </source>
</reference>
<dbReference type="AlphaFoldDB" id="A0A2A9NYT8"/>
<feature type="compositionally biased region" description="Pro residues" evidence="1">
    <location>
        <begin position="126"/>
        <end position="135"/>
    </location>
</feature>
<name>A0A2A9NYT8_OPHUN</name>